<dbReference type="OrthoDB" id="1116290at2"/>
<keyword evidence="1" id="KW-0732">Signal</keyword>
<comment type="caution">
    <text evidence="3">The sequence shown here is derived from an EMBL/GenBank/DDBJ whole genome shotgun (WGS) entry which is preliminary data.</text>
</comment>
<feature type="domain" description="PKD" evidence="2">
    <location>
        <begin position="29"/>
        <end position="113"/>
    </location>
</feature>
<dbReference type="PROSITE" id="PS51257">
    <property type="entry name" value="PROKAR_LIPOPROTEIN"/>
    <property type="match status" value="1"/>
</dbReference>
<dbReference type="Proteomes" id="UP000283387">
    <property type="component" value="Unassembled WGS sequence"/>
</dbReference>
<evidence type="ECO:0000313" key="3">
    <source>
        <dbReference type="EMBL" id="RKD90908.1"/>
    </source>
</evidence>
<dbReference type="PANTHER" id="PTHR36842:SF1">
    <property type="entry name" value="PROTEIN TOLB"/>
    <property type="match status" value="1"/>
</dbReference>
<dbReference type="InterPro" id="IPR035986">
    <property type="entry name" value="PKD_dom_sf"/>
</dbReference>
<dbReference type="InterPro" id="IPR013783">
    <property type="entry name" value="Ig-like_fold"/>
</dbReference>
<dbReference type="SMART" id="SM00089">
    <property type="entry name" value="PKD"/>
    <property type="match status" value="2"/>
</dbReference>
<dbReference type="Gene3D" id="2.60.40.10">
    <property type="entry name" value="Immunoglobulins"/>
    <property type="match status" value="2"/>
</dbReference>
<keyword evidence="4" id="KW-1185">Reference proteome</keyword>
<protein>
    <submittedName>
        <fullName evidence="3">PKD domain-containing protein</fullName>
    </submittedName>
</protein>
<dbReference type="SUPFAM" id="SSF49299">
    <property type="entry name" value="PKD domain"/>
    <property type="match status" value="2"/>
</dbReference>
<feature type="signal peptide" evidence="1">
    <location>
        <begin position="1"/>
        <end position="26"/>
    </location>
</feature>
<dbReference type="InterPro" id="IPR000601">
    <property type="entry name" value="PKD_dom"/>
</dbReference>
<reference evidence="3 4" key="1">
    <citation type="submission" date="2018-09" db="EMBL/GenBank/DDBJ databases">
        <title>Genomic Encyclopedia of Archaeal and Bacterial Type Strains, Phase II (KMG-II): from individual species to whole genera.</title>
        <authorList>
            <person name="Goeker M."/>
        </authorList>
    </citation>
    <scope>NUCLEOTIDE SEQUENCE [LARGE SCALE GENOMIC DNA]</scope>
    <source>
        <strain evidence="3 4">DSM 27148</strain>
    </source>
</reference>
<feature type="domain" description="PKD" evidence="2">
    <location>
        <begin position="136"/>
        <end position="183"/>
    </location>
</feature>
<organism evidence="3 4">
    <name type="scientific">Mangrovibacterium diazotrophicum</name>
    <dbReference type="NCBI Taxonomy" id="1261403"/>
    <lineage>
        <taxon>Bacteria</taxon>
        <taxon>Pseudomonadati</taxon>
        <taxon>Bacteroidota</taxon>
        <taxon>Bacteroidia</taxon>
        <taxon>Marinilabiliales</taxon>
        <taxon>Prolixibacteraceae</taxon>
        <taxon>Mangrovibacterium</taxon>
    </lineage>
</organism>
<dbReference type="PROSITE" id="PS50093">
    <property type="entry name" value="PKD"/>
    <property type="match status" value="2"/>
</dbReference>
<dbReference type="CDD" id="cd00146">
    <property type="entry name" value="PKD"/>
    <property type="match status" value="2"/>
</dbReference>
<sequence length="351" mass="37492">MKYYNRINLRVLAVISLLALFVAGCKDDPADPTGDFSFTVSSDNTLSVSFAASGADADAVTWDFGDGETSTSIRPVHTYAAGGTYTVTLTLFGASGSTPAKVTQAVVVVDSPVAGFTFVKEYMMITFTNTTTYADSYSWDFGDGETSTDENPVHTYAAAGDYTVTLNVTGAAGSNPSSVSKTVSPSEVPFTAIAIENGDFQLPGTGKIPNWETVPGWSSDTQVNDSGVDGPDGNGNFWGYLWNKEPEVYQLTNHVIAEGEEYKITLDAWDAWSGGDNFTVTLYYNNGDGIRQVIETHTFETLGTGLEFVTMATSASVGGRLGIQLKANAIGNLGWLNNGWTAFDNVKLFVR</sequence>
<feature type="chain" id="PRO_5019407892" evidence="1">
    <location>
        <begin position="27"/>
        <end position="351"/>
    </location>
</feature>
<gene>
    <name evidence="3" type="ORF">BC643_1253</name>
</gene>
<dbReference type="InterPro" id="IPR022409">
    <property type="entry name" value="PKD/Chitinase_dom"/>
</dbReference>
<dbReference type="AlphaFoldDB" id="A0A419W617"/>
<dbReference type="EMBL" id="RAPN01000001">
    <property type="protein sequence ID" value="RKD90908.1"/>
    <property type="molecule type" value="Genomic_DNA"/>
</dbReference>
<name>A0A419W617_9BACT</name>
<evidence type="ECO:0000313" key="4">
    <source>
        <dbReference type="Proteomes" id="UP000283387"/>
    </source>
</evidence>
<dbReference type="RefSeq" id="WP_120272266.1">
    <property type="nucleotide sequence ID" value="NZ_RAPN01000001.1"/>
</dbReference>
<accession>A0A419W617</accession>
<proteinExistence type="predicted"/>
<evidence type="ECO:0000256" key="1">
    <source>
        <dbReference type="SAM" id="SignalP"/>
    </source>
</evidence>
<dbReference type="PANTHER" id="PTHR36842">
    <property type="entry name" value="PROTEIN TOLB HOMOLOG"/>
    <property type="match status" value="1"/>
</dbReference>
<evidence type="ECO:0000259" key="2">
    <source>
        <dbReference type="PROSITE" id="PS50093"/>
    </source>
</evidence>
<dbReference type="Pfam" id="PF18911">
    <property type="entry name" value="PKD_4"/>
    <property type="match status" value="2"/>
</dbReference>